<feature type="transmembrane region" description="Helical" evidence="6">
    <location>
        <begin position="217"/>
        <end position="235"/>
    </location>
</feature>
<dbReference type="GO" id="GO:0005886">
    <property type="term" value="C:plasma membrane"/>
    <property type="evidence" value="ECO:0007669"/>
    <property type="project" value="UniProtKB-SubCell"/>
</dbReference>
<dbReference type="Pfam" id="PF07690">
    <property type="entry name" value="MFS_1"/>
    <property type="match status" value="1"/>
</dbReference>
<evidence type="ECO:0000256" key="5">
    <source>
        <dbReference type="ARBA" id="ARBA00023136"/>
    </source>
</evidence>
<dbReference type="InterPro" id="IPR011701">
    <property type="entry name" value="MFS"/>
</dbReference>
<dbReference type="RefSeq" id="WP_059520254.1">
    <property type="nucleotide sequence ID" value="NZ_CP013449.1"/>
</dbReference>
<feature type="transmembrane region" description="Helical" evidence="6">
    <location>
        <begin position="285"/>
        <end position="304"/>
    </location>
</feature>
<keyword evidence="4 6" id="KW-1133">Transmembrane helix</keyword>
<dbReference type="SUPFAM" id="SSF103473">
    <property type="entry name" value="MFS general substrate transporter"/>
    <property type="match status" value="1"/>
</dbReference>
<keyword evidence="3 6" id="KW-0812">Transmembrane</keyword>
<evidence type="ECO:0008006" key="9">
    <source>
        <dbReference type="Google" id="ProtNLM"/>
    </source>
</evidence>
<dbReference type="Gene3D" id="1.20.1250.20">
    <property type="entry name" value="MFS general substrate transporter like domains"/>
    <property type="match status" value="1"/>
</dbReference>
<dbReference type="InterPro" id="IPR036259">
    <property type="entry name" value="MFS_trans_sf"/>
</dbReference>
<comment type="subcellular location">
    <subcellularLocation>
        <location evidence="1">Cell membrane</location>
        <topology evidence="1">Multi-pass membrane protein</topology>
    </subcellularLocation>
</comment>
<feature type="transmembrane region" description="Helical" evidence="6">
    <location>
        <begin position="343"/>
        <end position="365"/>
    </location>
</feature>
<dbReference type="GO" id="GO:0022857">
    <property type="term" value="F:transmembrane transporter activity"/>
    <property type="evidence" value="ECO:0007669"/>
    <property type="project" value="InterPro"/>
</dbReference>
<evidence type="ECO:0000256" key="3">
    <source>
        <dbReference type="ARBA" id="ARBA00022692"/>
    </source>
</evidence>
<feature type="transmembrane region" description="Helical" evidence="6">
    <location>
        <begin position="143"/>
        <end position="162"/>
    </location>
</feature>
<protein>
    <recommendedName>
        <fullName evidence="9">MFS transporter</fullName>
    </recommendedName>
</protein>
<evidence type="ECO:0000256" key="6">
    <source>
        <dbReference type="SAM" id="Phobius"/>
    </source>
</evidence>
<feature type="transmembrane region" description="Helical" evidence="6">
    <location>
        <begin position="12"/>
        <end position="34"/>
    </location>
</feature>
<dbReference type="EMBL" id="LOWA01000056">
    <property type="protein sequence ID" value="KVE23896.1"/>
    <property type="molecule type" value="Genomic_DNA"/>
</dbReference>
<evidence type="ECO:0000313" key="8">
    <source>
        <dbReference type="Proteomes" id="UP000062788"/>
    </source>
</evidence>
<accession>A0A103DWX0</accession>
<keyword evidence="2" id="KW-1003">Cell membrane</keyword>
<reference evidence="7 8" key="1">
    <citation type="submission" date="2015-11" db="EMBL/GenBank/DDBJ databases">
        <title>Expanding the genomic diversity of Burkholderia species for the development of highly accurate diagnostics.</title>
        <authorList>
            <person name="Sahl J."/>
            <person name="Keim P."/>
            <person name="Wagner D."/>
        </authorList>
    </citation>
    <scope>NUCLEOTIDE SEQUENCE [LARGE SCALE GENOMIC DNA]</scope>
    <source>
        <strain evidence="7 8">TSV85</strain>
    </source>
</reference>
<sequence>MRDWLLLARDRRFLLLWLAMLVSATGTFFLLLAVSSNLVRVHGSGIGAASVFAFQWILPVLLVSTIRRICETAGLRRAIVTSDLTGAVLSLTIGLLLAHGWVIPVLGCFLLRGFVEAITKTSRVVMVKYLFEGRQLELASSTFNLSYYLGGVLGGVLGSVLVSRVSLLGVAQISAAAFVFSASCYALLPNVTPQRRAAPVARGAIASAAAAAMKHRALFSAFCYLCVATGIFQGFHNAARTILPIRTMALSDTAVMQLQVASGIAIVLGALAVSIMPKLVKLGHFGFAVNLLASASLYATTFAQSRTQLLALYFAFIFLFEVAFTAAQSALIQTSEPEDIVTLTAGSNAIGTGLLVFFALLTGWLADQIAFRHVGLLVAACGIALGVAIELGSHFRYSAKWKQAGRTDPAEQAAD</sequence>
<proteinExistence type="predicted"/>
<dbReference type="PANTHER" id="PTHR23513:SF6">
    <property type="entry name" value="MAJOR FACILITATOR SUPERFAMILY ASSOCIATED DOMAIN-CONTAINING PROTEIN"/>
    <property type="match status" value="1"/>
</dbReference>
<dbReference type="Proteomes" id="UP000062788">
    <property type="component" value="Unassembled WGS sequence"/>
</dbReference>
<feature type="transmembrane region" description="Helical" evidence="6">
    <location>
        <begin position="371"/>
        <end position="392"/>
    </location>
</feature>
<feature type="transmembrane region" description="Helical" evidence="6">
    <location>
        <begin position="255"/>
        <end position="273"/>
    </location>
</feature>
<keyword evidence="5 6" id="KW-0472">Membrane</keyword>
<feature type="transmembrane region" description="Helical" evidence="6">
    <location>
        <begin position="168"/>
        <end position="188"/>
    </location>
</feature>
<comment type="caution">
    <text evidence="7">The sequence shown here is derived from an EMBL/GenBank/DDBJ whole genome shotgun (WGS) entry which is preliminary data.</text>
</comment>
<dbReference type="PANTHER" id="PTHR23513">
    <property type="entry name" value="INTEGRAL MEMBRANE EFFLUX PROTEIN-RELATED"/>
    <property type="match status" value="1"/>
</dbReference>
<evidence type="ECO:0000256" key="1">
    <source>
        <dbReference type="ARBA" id="ARBA00004651"/>
    </source>
</evidence>
<organism evidence="7 8">
    <name type="scientific">Burkholderia singularis</name>
    <dbReference type="NCBI Taxonomy" id="1503053"/>
    <lineage>
        <taxon>Bacteria</taxon>
        <taxon>Pseudomonadati</taxon>
        <taxon>Pseudomonadota</taxon>
        <taxon>Betaproteobacteria</taxon>
        <taxon>Burkholderiales</taxon>
        <taxon>Burkholderiaceae</taxon>
        <taxon>Burkholderia</taxon>
        <taxon>pseudomallei group</taxon>
    </lineage>
</organism>
<evidence type="ECO:0000256" key="4">
    <source>
        <dbReference type="ARBA" id="ARBA00022989"/>
    </source>
</evidence>
<keyword evidence="8" id="KW-1185">Reference proteome</keyword>
<feature type="transmembrane region" description="Helical" evidence="6">
    <location>
        <begin position="46"/>
        <end position="66"/>
    </location>
</feature>
<dbReference type="AlphaFoldDB" id="A0A103DWX0"/>
<feature type="transmembrane region" description="Helical" evidence="6">
    <location>
        <begin position="78"/>
        <end position="103"/>
    </location>
</feature>
<gene>
    <name evidence="7" type="ORF">WS67_22080</name>
</gene>
<name>A0A103DWX0_9BURK</name>
<feature type="transmembrane region" description="Helical" evidence="6">
    <location>
        <begin position="310"/>
        <end position="331"/>
    </location>
</feature>
<dbReference type="OrthoDB" id="9429393at2"/>
<evidence type="ECO:0000313" key="7">
    <source>
        <dbReference type="EMBL" id="KVE23896.1"/>
    </source>
</evidence>
<evidence type="ECO:0000256" key="2">
    <source>
        <dbReference type="ARBA" id="ARBA00022475"/>
    </source>
</evidence>